<dbReference type="FunFam" id="2.120.10.30:FF:000037">
    <property type="entry name" value="Uncharacterized protein, isoform E"/>
    <property type="match status" value="1"/>
</dbReference>
<evidence type="ECO:0000259" key="8">
    <source>
        <dbReference type="PROSITE" id="PS50089"/>
    </source>
</evidence>
<feature type="repeat" description="NHL" evidence="6">
    <location>
        <begin position="921"/>
        <end position="964"/>
    </location>
</feature>
<evidence type="ECO:0000256" key="7">
    <source>
        <dbReference type="SAM" id="MobiDB-lite"/>
    </source>
</evidence>
<dbReference type="Pfam" id="PF00097">
    <property type="entry name" value="zf-C3HC4"/>
    <property type="match status" value="1"/>
</dbReference>
<dbReference type="InterPro" id="IPR050952">
    <property type="entry name" value="TRIM-NHL_E3_ligases"/>
</dbReference>
<keyword evidence="2" id="KW-0677">Repeat</keyword>
<dbReference type="PANTHER" id="PTHR24104">
    <property type="entry name" value="E3 UBIQUITIN-PROTEIN LIGASE NHLRC1-RELATED"/>
    <property type="match status" value="1"/>
</dbReference>
<dbReference type="CDD" id="cd14954">
    <property type="entry name" value="NHL_TRIM71_like"/>
    <property type="match status" value="1"/>
</dbReference>
<dbReference type="GO" id="GO:0043161">
    <property type="term" value="P:proteasome-mediated ubiquitin-dependent protein catabolic process"/>
    <property type="evidence" value="ECO:0007669"/>
    <property type="project" value="TreeGrafter"/>
</dbReference>
<feature type="compositionally biased region" description="Low complexity" evidence="7">
    <location>
        <begin position="435"/>
        <end position="447"/>
    </location>
</feature>
<dbReference type="PANTHER" id="PTHR24104:SF47">
    <property type="entry name" value="E3 UBIQUITIN-PROTEIN LIGASE NHLRC1"/>
    <property type="match status" value="1"/>
</dbReference>
<dbReference type="InterPro" id="IPR011042">
    <property type="entry name" value="6-blade_b-propeller_TolB-like"/>
</dbReference>
<evidence type="ECO:0000256" key="1">
    <source>
        <dbReference type="ARBA" id="ARBA00022723"/>
    </source>
</evidence>
<feature type="repeat" description="NHL" evidence="6">
    <location>
        <begin position="1063"/>
        <end position="1102"/>
    </location>
</feature>
<feature type="region of interest" description="Disordered" evidence="7">
    <location>
        <begin position="425"/>
        <end position="460"/>
    </location>
</feature>
<feature type="repeat" description="NHL" evidence="6">
    <location>
        <begin position="877"/>
        <end position="917"/>
    </location>
</feature>
<dbReference type="GO" id="GO:0061630">
    <property type="term" value="F:ubiquitin protein ligase activity"/>
    <property type="evidence" value="ECO:0007669"/>
    <property type="project" value="TreeGrafter"/>
</dbReference>
<evidence type="ECO:0000256" key="4">
    <source>
        <dbReference type="ARBA" id="ARBA00022833"/>
    </source>
</evidence>
<feature type="repeat" description="NHL" evidence="6">
    <location>
        <begin position="968"/>
        <end position="1012"/>
    </location>
</feature>
<keyword evidence="1" id="KW-0479">Metal-binding</keyword>
<protein>
    <submittedName>
        <fullName evidence="9">RING-type domain-containing protein</fullName>
    </submittedName>
</protein>
<sequence length="1102" mass="123045">MASSSTNTTKASTPPTTNNNNTAPLDPIRQMLLLPPAARPPEFENPLEKIEQLLTCPICLDRYKQPKLLPCHHTFCLPCLDNCVDLVHRVLKCPECRAEHPVPYEGFLDIHLQATDDNAAQLEAYIQRYNLERCKICEEKAVLDICAHCEKRACSDCRATHLEMLKRDLTRVLNQVKRLSNRITEASDGLSKGAELLSLNCETAKDEVKEYFRRYYRELKKREEMFIEEIETFNATETRLMRNLRDVLEIESSNMSEGCAYLEAALKGEREVQDSELVKLKNVFSDGLEYLRNFQPDADELFSKKLRFSPGDDASKLPTAIASFGELTVMLPQFAGRYLPLEQSYLPRPMKIGYESDNYKYASKRMIDLEEGGGRPQNDFRSTSGRYGMRINAGDEDVMSFRYRRRQQMEEEAWNRLRAEKFDNSSQLLGGGNNSGTSGSVTTSSVTCHKPGNSPWSRTVVGNGMSPSSTATTSANTKNDLTAATAKVITEGLSSDSTISNSSGQNVVPKGVVLNEGQSTSETIATIAKNQSTTEIRQTDANQTSGTKVLLQNSRNTLNQSKQLLNDCADNTTAILSSQSHKSTTNQSHIPLPTTNNYHDENIHQKSSAALKFTRKPPLPRQISSDDTSLNEKIENIRTAHEMRRANRMQKQLVPLNGTAHTNCNSSSNADANTSDESEQLPSWLLRRRQRYQRSKTNPDLISVLTALNSQQSNLTFSNTDSANNSTSSNTTNQVPPSSSSRVQQLLLERSNRLAGGNGQLLRQDNDINGDMITMTPASSLLNQDRRLRLRKRSSIALDAESSYDCRLLHAPRFICTVDYLAKGKPKLVFGKKGSKEGELNWPRGLAILGGNEFAVCDSSNHRICIFNTGGRLLKMFGKYGTGDAQLDSAAGICYSRYKHLIVSDRYNHRIMIFDQDGHCVRKFGGHGPSNGRFNNPWGVAVDDMGMIYVVDKDNHRVQMFDSKGQFAGKFGTMGPGIGQFHHPQFIAVNKRTHNIYVTDSSNHRVCIFDHNGNSIFQFGSEGFQNGQMKFPRGIAVDDQGFIIVADSGNNRVQIFYPNGRYMHSFGTWGNAPGQLKGVEAVALIDTTIVVSDRENHRIQLF</sequence>
<evidence type="ECO:0000256" key="3">
    <source>
        <dbReference type="ARBA" id="ARBA00022771"/>
    </source>
</evidence>
<dbReference type="InterPro" id="IPR013083">
    <property type="entry name" value="Znf_RING/FYVE/PHD"/>
</dbReference>
<evidence type="ECO:0000313" key="9">
    <source>
        <dbReference type="WBParaSite" id="maker-PairedContig_3005-snap-gene-0.22-mRNA-1"/>
    </source>
</evidence>
<evidence type="ECO:0000256" key="5">
    <source>
        <dbReference type="PROSITE-ProRule" id="PRU00175"/>
    </source>
</evidence>
<dbReference type="SUPFAM" id="SSF57850">
    <property type="entry name" value="RING/U-box"/>
    <property type="match status" value="1"/>
</dbReference>
<dbReference type="STRING" id="6293.A0A1I8ELU0"/>
<organism evidence="9">
    <name type="scientific">Wuchereria bancrofti</name>
    <dbReference type="NCBI Taxonomy" id="6293"/>
    <lineage>
        <taxon>Eukaryota</taxon>
        <taxon>Metazoa</taxon>
        <taxon>Ecdysozoa</taxon>
        <taxon>Nematoda</taxon>
        <taxon>Chromadorea</taxon>
        <taxon>Rhabditida</taxon>
        <taxon>Spirurina</taxon>
        <taxon>Spiruromorpha</taxon>
        <taxon>Filarioidea</taxon>
        <taxon>Onchocercidae</taxon>
        <taxon>Wuchereria</taxon>
    </lineage>
</organism>
<dbReference type="AlphaFoldDB" id="A0A1I8ELU0"/>
<dbReference type="GO" id="GO:0008270">
    <property type="term" value="F:zinc ion binding"/>
    <property type="evidence" value="ECO:0007669"/>
    <property type="project" value="UniProtKB-KW"/>
</dbReference>
<feature type="region of interest" description="Disordered" evidence="7">
    <location>
        <begin position="715"/>
        <end position="743"/>
    </location>
</feature>
<dbReference type="Gene3D" id="3.30.40.10">
    <property type="entry name" value="Zinc/RING finger domain, C3HC4 (zinc finger)"/>
    <property type="match status" value="1"/>
</dbReference>
<dbReference type="SMART" id="SM00184">
    <property type="entry name" value="RING"/>
    <property type="match status" value="1"/>
</dbReference>
<feature type="repeat" description="NHL" evidence="6">
    <location>
        <begin position="827"/>
        <end position="870"/>
    </location>
</feature>
<dbReference type="Gene3D" id="2.120.10.30">
    <property type="entry name" value="TolB, C-terminal domain"/>
    <property type="match status" value="3"/>
</dbReference>
<dbReference type="SUPFAM" id="SSF101898">
    <property type="entry name" value="NHL repeat"/>
    <property type="match status" value="1"/>
</dbReference>
<feature type="compositionally biased region" description="Low complexity" evidence="7">
    <location>
        <begin position="1"/>
        <end position="24"/>
    </location>
</feature>
<dbReference type="WBParaSite" id="maker-PairedContig_3005-snap-gene-0.22-mRNA-1">
    <property type="protein sequence ID" value="maker-PairedContig_3005-snap-gene-0.22-mRNA-1"/>
    <property type="gene ID" value="maker-PairedContig_3005-snap-gene-0.22"/>
</dbReference>
<name>A0A1I8ELU0_WUCBA</name>
<evidence type="ECO:0000256" key="6">
    <source>
        <dbReference type="PROSITE-ProRule" id="PRU00504"/>
    </source>
</evidence>
<accession>A0A1I8ELU0</accession>
<dbReference type="InterPro" id="IPR018957">
    <property type="entry name" value="Znf_C3HC4_RING-type"/>
</dbReference>
<feature type="region of interest" description="Disordered" evidence="7">
    <location>
        <begin position="1"/>
        <end position="25"/>
    </location>
</feature>
<keyword evidence="3 5" id="KW-0863">Zinc-finger</keyword>
<dbReference type="InterPro" id="IPR001258">
    <property type="entry name" value="NHL_repeat"/>
</dbReference>
<keyword evidence="4" id="KW-0862">Zinc</keyword>
<dbReference type="Pfam" id="PF01436">
    <property type="entry name" value="NHL"/>
    <property type="match status" value="4"/>
</dbReference>
<dbReference type="InterPro" id="IPR001841">
    <property type="entry name" value="Znf_RING"/>
</dbReference>
<feature type="repeat" description="NHL" evidence="6">
    <location>
        <begin position="1016"/>
        <end position="1059"/>
    </location>
</feature>
<dbReference type="CDD" id="cd16524">
    <property type="entry name" value="RING-HC_NHL-1-like"/>
    <property type="match status" value="1"/>
</dbReference>
<dbReference type="PROSITE" id="PS50089">
    <property type="entry name" value="ZF_RING_2"/>
    <property type="match status" value="1"/>
</dbReference>
<dbReference type="PROSITE" id="PS00518">
    <property type="entry name" value="ZF_RING_1"/>
    <property type="match status" value="1"/>
</dbReference>
<dbReference type="PROSITE" id="PS51125">
    <property type="entry name" value="NHL"/>
    <property type="match status" value="6"/>
</dbReference>
<feature type="compositionally biased region" description="Low complexity" evidence="7">
    <location>
        <begin position="716"/>
        <end position="743"/>
    </location>
</feature>
<feature type="compositionally biased region" description="Low complexity" evidence="7">
    <location>
        <begin position="662"/>
        <end position="673"/>
    </location>
</feature>
<dbReference type="GO" id="GO:0000209">
    <property type="term" value="P:protein polyubiquitination"/>
    <property type="evidence" value="ECO:0007669"/>
    <property type="project" value="TreeGrafter"/>
</dbReference>
<proteinExistence type="predicted"/>
<reference evidence="9" key="1">
    <citation type="submission" date="2016-11" db="UniProtKB">
        <authorList>
            <consortium name="WormBaseParasite"/>
        </authorList>
    </citation>
    <scope>IDENTIFICATION</scope>
    <source>
        <strain evidence="9">pt0022</strain>
    </source>
</reference>
<evidence type="ECO:0000256" key="2">
    <source>
        <dbReference type="ARBA" id="ARBA00022737"/>
    </source>
</evidence>
<dbReference type="InterPro" id="IPR017907">
    <property type="entry name" value="Znf_RING_CS"/>
</dbReference>
<feature type="region of interest" description="Disordered" evidence="7">
    <location>
        <begin position="658"/>
        <end position="683"/>
    </location>
</feature>
<dbReference type="FunFam" id="2.120.10.30:FF:000013">
    <property type="entry name" value="E3 ubiquitin-protein ligase TRIM71"/>
    <property type="match status" value="1"/>
</dbReference>
<feature type="domain" description="RING-type" evidence="8">
    <location>
        <begin position="56"/>
        <end position="97"/>
    </location>
</feature>